<dbReference type="PROSITE" id="PS51293">
    <property type="entry name" value="SANT"/>
    <property type="match status" value="1"/>
</dbReference>
<evidence type="ECO:0000259" key="13">
    <source>
        <dbReference type="PROSITE" id="PS52032"/>
    </source>
</evidence>
<feature type="coiled-coil region" evidence="8">
    <location>
        <begin position="849"/>
        <end position="876"/>
    </location>
</feature>
<dbReference type="InterPro" id="IPR000433">
    <property type="entry name" value="Znf_ZZ"/>
</dbReference>
<evidence type="ECO:0000256" key="9">
    <source>
        <dbReference type="SAM" id="MobiDB-lite"/>
    </source>
</evidence>
<evidence type="ECO:0000313" key="15">
    <source>
        <dbReference type="Proteomes" id="UP001476247"/>
    </source>
</evidence>
<dbReference type="InterPro" id="IPR032450">
    <property type="entry name" value="SMARCC_N"/>
</dbReference>
<dbReference type="SMART" id="SM00291">
    <property type="entry name" value="ZnF_ZZ"/>
    <property type="match status" value="1"/>
</dbReference>
<protein>
    <submittedName>
        <fullName evidence="14">Uncharacterized protein</fullName>
    </submittedName>
</protein>
<evidence type="ECO:0000259" key="10">
    <source>
        <dbReference type="PROSITE" id="PS50090"/>
    </source>
</evidence>
<evidence type="ECO:0000259" key="11">
    <source>
        <dbReference type="PROSITE" id="PS50934"/>
    </source>
</evidence>
<evidence type="ECO:0000256" key="7">
    <source>
        <dbReference type="ARBA" id="ARBA00023242"/>
    </source>
</evidence>
<keyword evidence="5" id="KW-0238">DNA-binding</keyword>
<feature type="compositionally biased region" description="Polar residues" evidence="9">
    <location>
        <begin position="328"/>
        <end position="341"/>
    </location>
</feature>
<dbReference type="InterPro" id="IPR007526">
    <property type="entry name" value="SWIRM"/>
</dbReference>
<feature type="domain" description="SWIRM" evidence="11">
    <location>
        <begin position="435"/>
        <end position="532"/>
    </location>
</feature>
<evidence type="ECO:0000259" key="12">
    <source>
        <dbReference type="PROSITE" id="PS51293"/>
    </source>
</evidence>
<dbReference type="InterPro" id="IPR017884">
    <property type="entry name" value="SANT_dom"/>
</dbReference>
<proteinExistence type="predicted"/>
<feature type="compositionally biased region" description="Polar residues" evidence="9">
    <location>
        <begin position="899"/>
        <end position="926"/>
    </location>
</feature>
<accession>A0ABP9YDC9</accession>
<feature type="domain" description="Chromo" evidence="13">
    <location>
        <begin position="1"/>
        <end position="283"/>
    </location>
</feature>
<feature type="region of interest" description="Disordered" evidence="9">
    <location>
        <begin position="893"/>
        <end position="926"/>
    </location>
</feature>
<dbReference type="Pfam" id="PF04433">
    <property type="entry name" value="SWIRM"/>
    <property type="match status" value="1"/>
</dbReference>
<dbReference type="Pfam" id="PF00569">
    <property type="entry name" value="ZZ"/>
    <property type="match status" value="1"/>
</dbReference>
<dbReference type="Proteomes" id="UP001476247">
    <property type="component" value="Unassembled WGS sequence"/>
</dbReference>
<dbReference type="InterPro" id="IPR036388">
    <property type="entry name" value="WH-like_DNA-bd_sf"/>
</dbReference>
<evidence type="ECO:0000256" key="4">
    <source>
        <dbReference type="ARBA" id="ARBA00023015"/>
    </source>
</evidence>
<gene>
    <name evidence="14" type="ORF">HPULCUR_009764</name>
</gene>
<evidence type="ECO:0000256" key="6">
    <source>
        <dbReference type="ARBA" id="ARBA00023163"/>
    </source>
</evidence>
<dbReference type="SMART" id="SM00717">
    <property type="entry name" value="SANT"/>
    <property type="match status" value="1"/>
</dbReference>
<dbReference type="SUPFAM" id="SSF46689">
    <property type="entry name" value="Homeodomain-like"/>
    <property type="match status" value="2"/>
</dbReference>
<keyword evidence="2" id="KW-0863">Zinc-finger</keyword>
<dbReference type="PROSITE" id="PS52032">
    <property type="entry name" value="MARR_BRCT_CHROMO"/>
    <property type="match status" value="1"/>
</dbReference>
<evidence type="ECO:0000256" key="2">
    <source>
        <dbReference type="ARBA" id="ARBA00022771"/>
    </source>
</evidence>
<comment type="caution">
    <text evidence="14">The sequence shown here is derived from an EMBL/GenBank/DDBJ whole genome shotgun (WGS) entry which is preliminary data.</text>
</comment>
<keyword evidence="8" id="KW-0175">Coiled coil</keyword>
<dbReference type="InterPro" id="IPR001005">
    <property type="entry name" value="SANT/Myb"/>
</dbReference>
<feature type="domain" description="Myb-like" evidence="10">
    <location>
        <begin position="654"/>
        <end position="696"/>
    </location>
</feature>
<keyword evidence="7" id="KW-0539">Nucleus</keyword>
<keyword evidence="1" id="KW-0479">Metal-binding</keyword>
<dbReference type="InterPro" id="IPR009057">
    <property type="entry name" value="Homeodomain-like_sf"/>
</dbReference>
<dbReference type="CDD" id="cd00167">
    <property type="entry name" value="SANT"/>
    <property type="match status" value="1"/>
</dbReference>
<dbReference type="InterPro" id="IPR036420">
    <property type="entry name" value="BRCT_dom_sf"/>
</dbReference>
<keyword evidence="15" id="KW-1185">Reference proteome</keyword>
<evidence type="ECO:0000256" key="8">
    <source>
        <dbReference type="SAM" id="Coils"/>
    </source>
</evidence>
<dbReference type="Gene3D" id="1.10.10.60">
    <property type="entry name" value="Homeodomain-like"/>
    <property type="match status" value="1"/>
</dbReference>
<keyword evidence="6" id="KW-0804">Transcription</keyword>
<feature type="compositionally biased region" description="Acidic residues" evidence="9">
    <location>
        <begin position="261"/>
        <end position="294"/>
    </location>
</feature>
<keyword evidence="3" id="KW-0862">Zinc</keyword>
<reference evidence="14 15" key="1">
    <citation type="submission" date="2024-04" db="EMBL/GenBank/DDBJ databases">
        <title>genome sequences of Mucor flavus KT1a and Helicostylum pulchrum KT1b strains isolation_sourced from the surface of a dry-aged beef.</title>
        <authorList>
            <person name="Toyotome T."/>
            <person name="Hosono M."/>
            <person name="Torimaru M."/>
            <person name="Fukuda K."/>
            <person name="Mikami N."/>
        </authorList>
    </citation>
    <scope>NUCLEOTIDE SEQUENCE [LARGE SCALE GENOMIC DNA]</scope>
    <source>
        <strain evidence="14 15">KT1b</strain>
    </source>
</reference>
<name>A0ABP9YDC9_9FUNG</name>
<feature type="compositionally biased region" description="Polar residues" evidence="9">
    <location>
        <begin position="307"/>
        <end position="319"/>
    </location>
</feature>
<dbReference type="Gene3D" id="1.10.10.10">
    <property type="entry name" value="Winged helix-like DNA-binding domain superfamily/Winged helix DNA-binding domain"/>
    <property type="match status" value="1"/>
</dbReference>
<dbReference type="PANTHER" id="PTHR12802">
    <property type="entry name" value="SWI/SNF COMPLEX-RELATED"/>
    <property type="match status" value="1"/>
</dbReference>
<dbReference type="SUPFAM" id="SSF57850">
    <property type="entry name" value="RING/U-box"/>
    <property type="match status" value="1"/>
</dbReference>
<dbReference type="PROSITE" id="PS50934">
    <property type="entry name" value="SWIRM"/>
    <property type="match status" value="1"/>
</dbReference>
<sequence>MSGRNPKGAALGQSHYESSEIVDCFEGLIKPLTIDLKQREATFTARDLSLFVGQLQQFQQECLGAFNKPPNAPVRIPAKLFKVNPKRQLTKDSAIYTMLKSAYRFRNIHGWKKWDFSNPAKKQKNADLVQAIRNQLIKKRYIMVPKIAIMEPVPDTTRKTITSLVKKIGASLVEDKNDATHILYGKLHEYNTEGIEEDWFRTLEKDGPMVLVHWWYYPDSFDSWLPQTQQFADPEEPPEHTGPWRISVRWLQDTVRFNELMNEEDYEDVDEEEEEEEEEEDEEEDEEEEEEEENTSVVDRKRKLSEMDTTITPAASATTKPMDIDSSKFVTSSTDSTTELPQSDVPELPVPVLHPDHQPVVRVRDIAGEKPQVGSRQRKNEFEPYVNGDITNISQYIAANVEYPKRPTKIQKLDETTDEKGINIPSLIKAMPYDYEDLELPQWFHFDLIHDLERLALPEFFKGDSLELTPEKYKTYRNHMINTYKANPDYYLTISACKSKLDVDLVTLVRIHSFLESHNLINSRPDPRRRIFDPYIDSDPTAQIKPKSQRNFKDIENADIEYLRKLIYNEAQVAPIRSSWDLTIEDPNNPDGRKIFHCSSCKVDCSEIRYQSLKVKNFQVCIDCFLEGRFPATLFGGDFLRIDAGDDLDIEEEWTDNEILRLLEGVDRFEDDWLLISEHVGSRSKEQCITKFLQLPINDEFLTAQLSKKELEELPFGDLPNPVMTTIAFLSGHINPGVGAAAAKTALKELMKSGEGRTEAMEVDAKIKTEEFEVDTKIKSEESVDIDMDGEDEEEKEKTPGNTTVFSKDLMKRATTSALKSAVESARKLASYEDEEIQHWTRLAVKTMVDKLSIKVQQYDELENSLETELTELEKQQIFLATSIDANKTQHFPLHGSGEESSVVVTPTQVGTPRTDSTITNTSTSL</sequence>
<evidence type="ECO:0000313" key="14">
    <source>
        <dbReference type="EMBL" id="GAA5804277.1"/>
    </source>
</evidence>
<organism evidence="14 15">
    <name type="scientific">Helicostylum pulchrum</name>
    <dbReference type="NCBI Taxonomy" id="562976"/>
    <lineage>
        <taxon>Eukaryota</taxon>
        <taxon>Fungi</taxon>
        <taxon>Fungi incertae sedis</taxon>
        <taxon>Mucoromycota</taxon>
        <taxon>Mucoromycotina</taxon>
        <taxon>Mucoromycetes</taxon>
        <taxon>Mucorales</taxon>
        <taxon>Mucorineae</taxon>
        <taxon>Mucoraceae</taxon>
        <taxon>Helicostylum</taxon>
    </lineage>
</organism>
<dbReference type="PROSITE" id="PS50090">
    <property type="entry name" value="MYB_LIKE"/>
    <property type="match status" value="1"/>
</dbReference>
<keyword evidence="4" id="KW-0805">Transcription regulation</keyword>
<dbReference type="InterPro" id="IPR032451">
    <property type="entry name" value="SMARCC_C"/>
</dbReference>
<dbReference type="Pfam" id="PF16495">
    <property type="entry name" value="SWIRM-assoc_1"/>
    <property type="match status" value="1"/>
</dbReference>
<evidence type="ECO:0000256" key="1">
    <source>
        <dbReference type="ARBA" id="ARBA00022723"/>
    </source>
</evidence>
<feature type="domain" description="SANT" evidence="12">
    <location>
        <begin position="649"/>
        <end position="700"/>
    </location>
</feature>
<evidence type="ECO:0000256" key="5">
    <source>
        <dbReference type="ARBA" id="ARBA00023125"/>
    </source>
</evidence>
<dbReference type="InterPro" id="IPR049898">
    <property type="entry name" value="MARR_BRCT_CHROMO"/>
</dbReference>
<dbReference type="Pfam" id="PF16496">
    <property type="entry name" value="SWIRM-assoc_2"/>
    <property type="match status" value="1"/>
</dbReference>
<feature type="region of interest" description="Disordered" evidence="9">
    <location>
        <begin position="260"/>
        <end position="353"/>
    </location>
</feature>
<dbReference type="Pfam" id="PF00249">
    <property type="entry name" value="Myb_DNA-binding"/>
    <property type="match status" value="1"/>
</dbReference>
<dbReference type="SUPFAM" id="SSF52113">
    <property type="entry name" value="BRCT domain"/>
    <property type="match status" value="1"/>
</dbReference>
<dbReference type="EMBL" id="BAABUJ010000033">
    <property type="protein sequence ID" value="GAA5804277.1"/>
    <property type="molecule type" value="Genomic_DNA"/>
</dbReference>
<dbReference type="PANTHER" id="PTHR12802:SF41">
    <property type="entry name" value="BRAHMA ASSOCIATED PROTEIN 155 KDA"/>
    <property type="match status" value="1"/>
</dbReference>
<evidence type="ECO:0000256" key="3">
    <source>
        <dbReference type="ARBA" id="ARBA00022833"/>
    </source>
</evidence>